<name>A0A5C6AMQ1_9BACT</name>
<organism evidence="2 3">
    <name type="scientific">Botrimarina colliarenosi</name>
    <dbReference type="NCBI Taxonomy" id="2528001"/>
    <lineage>
        <taxon>Bacteria</taxon>
        <taxon>Pseudomonadati</taxon>
        <taxon>Planctomycetota</taxon>
        <taxon>Planctomycetia</taxon>
        <taxon>Pirellulales</taxon>
        <taxon>Lacipirellulaceae</taxon>
        <taxon>Botrimarina</taxon>
    </lineage>
</organism>
<evidence type="ECO:0000313" key="2">
    <source>
        <dbReference type="EMBL" id="TWU00691.1"/>
    </source>
</evidence>
<dbReference type="NCBIfam" id="TIGR02532">
    <property type="entry name" value="IV_pilin_GFxxxE"/>
    <property type="match status" value="1"/>
</dbReference>
<dbReference type="InterPro" id="IPR012902">
    <property type="entry name" value="N_methyl_site"/>
</dbReference>
<keyword evidence="3" id="KW-1185">Reference proteome</keyword>
<dbReference type="AlphaFoldDB" id="A0A5C6AMQ1"/>
<dbReference type="NCBIfam" id="TIGR04294">
    <property type="entry name" value="pre_pil_HX9DG"/>
    <property type="match status" value="1"/>
</dbReference>
<feature type="domain" description="DUF1559" evidence="1">
    <location>
        <begin position="30"/>
        <end position="316"/>
    </location>
</feature>
<dbReference type="Pfam" id="PF07596">
    <property type="entry name" value="SBP_bac_10"/>
    <property type="match status" value="1"/>
</dbReference>
<dbReference type="Pfam" id="PF07963">
    <property type="entry name" value="N_methyl"/>
    <property type="match status" value="1"/>
</dbReference>
<dbReference type="Gene3D" id="3.30.700.10">
    <property type="entry name" value="Glycoprotein, Type 4 Pilin"/>
    <property type="match status" value="1"/>
</dbReference>
<gene>
    <name evidence="2" type="ORF">Pla108_16430</name>
</gene>
<dbReference type="PANTHER" id="PTHR30093:SF2">
    <property type="entry name" value="TYPE II SECRETION SYSTEM PROTEIN H"/>
    <property type="match status" value="1"/>
</dbReference>
<comment type="caution">
    <text evidence="2">The sequence shown here is derived from an EMBL/GenBank/DDBJ whole genome shotgun (WGS) entry which is preliminary data.</text>
</comment>
<dbReference type="SUPFAM" id="SSF54523">
    <property type="entry name" value="Pili subunits"/>
    <property type="match status" value="1"/>
</dbReference>
<dbReference type="InterPro" id="IPR027558">
    <property type="entry name" value="Pre_pil_HX9DG_C"/>
</dbReference>
<dbReference type="RefSeq" id="WP_146444336.1">
    <property type="nucleotide sequence ID" value="NZ_SJPR01000001.1"/>
</dbReference>
<dbReference type="OrthoDB" id="258404at2"/>
<evidence type="ECO:0000313" key="3">
    <source>
        <dbReference type="Proteomes" id="UP000317421"/>
    </source>
</evidence>
<sequence length="334" mass="35254">MRRAAFTLVELLVVVAIVGVLTGMLLPAVQQAREASRRTSCVNRLKQLGLAMQNHLAARGELPAGSIAKPDPRSATTPWTFYRWSALAALAPYMELESTIEAVDLDQPLYGVNLAVTADNVAGVSQVIPDLLCPSDALPAVNPRFGPTNYAVLSGTGLGGGRPFDTDGPFGVNSAVRPAQIKDGLSKTVLASESTLGQPRATGPHDPALEYKFITGAPLTETGCGAAQAWNQTEPRGFSWANGEHRCALYNHHQTPNSPTPDCMGVYFGGALPPSGNPLERLWTPFGWRAARSLHPGGVNVVLADGSVRFVADEVDIAAWRAGATIAGADSHDL</sequence>
<dbReference type="EMBL" id="SJPR01000001">
    <property type="protein sequence ID" value="TWU00691.1"/>
    <property type="molecule type" value="Genomic_DNA"/>
</dbReference>
<proteinExistence type="predicted"/>
<dbReference type="Proteomes" id="UP000317421">
    <property type="component" value="Unassembled WGS sequence"/>
</dbReference>
<dbReference type="InterPro" id="IPR045584">
    <property type="entry name" value="Pilin-like"/>
</dbReference>
<dbReference type="InterPro" id="IPR011453">
    <property type="entry name" value="DUF1559"/>
</dbReference>
<evidence type="ECO:0000259" key="1">
    <source>
        <dbReference type="Pfam" id="PF07596"/>
    </source>
</evidence>
<protein>
    <recommendedName>
        <fullName evidence="1">DUF1559 domain-containing protein</fullName>
    </recommendedName>
</protein>
<reference evidence="2 3" key="1">
    <citation type="submission" date="2019-02" db="EMBL/GenBank/DDBJ databases">
        <title>Deep-cultivation of Planctomycetes and their phenomic and genomic characterization uncovers novel biology.</title>
        <authorList>
            <person name="Wiegand S."/>
            <person name="Jogler M."/>
            <person name="Boedeker C."/>
            <person name="Pinto D."/>
            <person name="Vollmers J."/>
            <person name="Rivas-Marin E."/>
            <person name="Kohn T."/>
            <person name="Peeters S.H."/>
            <person name="Heuer A."/>
            <person name="Rast P."/>
            <person name="Oberbeckmann S."/>
            <person name="Bunk B."/>
            <person name="Jeske O."/>
            <person name="Meyerdierks A."/>
            <person name="Storesund J.E."/>
            <person name="Kallscheuer N."/>
            <person name="Luecker S."/>
            <person name="Lage O.M."/>
            <person name="Pohl T."/>
            <person name="Merkel B.J."/>
            <person name="Hornburger P."/>
            <person name="Mueller R.-W."/>
            <person name="Bruemmer F."/>
            <person name="Labrenz M."/>
            <person name="Spormann A.M."/>
            <person name="Op Den Camp H."/>
            <person name="Overmann J."/>
            <person name="Amann R."/>
            <person name="Jetten M.S.M."/>
            <person name="Mascher T."/>
            <person name="Medema M.H."/>
            <person name="Devos D.P."/>
            <person name="Kaster A.-K."/>
            <person name="Ovreas L."/>
            <person name="Rohde M."/>
            <person name="Galperin M.Y."/>
            <person name="Jogler C."/>
        </authorList>
    </citation>
    <scope>NUCLEOTIDE SEQUENCE [LARGE SCALE GENOMIC DNA]</scope>
    <source>
        <strain evidence="2 3">Pla108</strain>
    </source>
</reference>
<dbReference type="PANTHER" id="PTHR30093">
    <property type="entry name" value="GENERAL SECRETION PATHWAY PROTEIN G"/>
    <property type="match status" value="1"/>
</dbReference>
<accession>A0A5C6AMQ1</accession>